<evidence type="ECO:0000313" key="4">
    <source>
        <dbReference type="Proteomes" id="UP000198939"/>
    </source>
</evidence>
<proteinExistence type="predicted"/>
<keyword evidence="4" id="KW-1185">Reference proteome</keyword>
<dbReference type="Proteomes" id="UP000198939">
    <property type="component" value="Unassembled WGS sequence"/>
</dbReference>
<gene>
    <name evidence="1" type="ORF">RTCCBAU85039_4330</name>
    <name evidence="2" type="ORF">SAMN05216228_102272</name>
</gene>
<reference evidence="1" key="1">
    <citation type="submission" date="2016-10" db="EMBL/GenBank/DDBJ databases">
        <authorList>
            <person name="de Groot N.N."/>
        </authorList>
    </citation>
    <scope>NUCLEOTIDE SEQUENCE [LARGE SCALE GENOMIC DNA]</scope>
    <source>
        <strain evidence="1">CCBAU85039</strain>
    </source>
</reference>
<name>A0A1H8RUI5_9HYPH</name>
<dbReference type="AlphaFoldDB" id="A0A1H8RUI5"/>
<protein>
    <submittedName>
        <fullName evidence="1">Uncharacterized protein</fullName>
    </submittedName>
</protein>
<dbReference type="EMBL" id="FOCV01000022">
    <property type="protein sequence ID" value="SEO70005.1"/>
    <property type="molecule type" value="Genomic_DNA"/>
</dbReference>
<evidence type="ECO:0000313" key="1">
    <source>
        <dbReference type="EMBL" id="SEI08421.1"/>
    </source>
</evidence>
<dbReference type="Proteomes" id="UP000183063">
    <property type="component" value="Unassembled WGS sequence"/>
</dbReference>
<dbReference type="STRING" id="501024.RTCCBAU85039_4330"/>
<accession>A0A1H8RUI5</accession>
<reference evidence="3" key="2">
    <citation type="submission" date="2016-10" db="EMBL/GenBank/DDBJ databases">
        <authorList>
            <person name="Wibberg D."/>
        </authorList>
    </citation>
    <scope>NUCLEOTIDE SEQUENCE [LARGE SCALE GENOMIC DNA]</scope>
</reference>
<dbReference type="EMBL" id="FNXB01000025">
    <property type="protein sequence ID" value="SEI08421.1"/>
    <property type="molecule type" value="Genomic_DNA"/>
</dbReference>
<evidence type="ECO:0000313" key="3">
    <source>
        <dbReference type="Proteomes" id="UP000183063"/>
    </source>
</evidence>
<sequence length="60" mass="6479">MWFSSASAVFTASFHLTSNGAGPPYRPAIHEQLAVENGWTRDAGRTFVATLALLETQQGL</sequence>
<organism evidence="1 3">
    <name type="scientific">Rhizobium tibeticum</name>
    <dbReference type="NCBI Taxonomy" id="501024"/>
    <lineage>
        <taxon>Bacteria</taxon>
        <taxon>Pseudomonadati</taxon>
        <taxon>Pseudomonadota</taxon>
        <taxon>Alphaproteobacteria</taxon>
        <taxon>Hyphomicrobiales</taxon>
        <taxon>Rhizobiaceae</taxon>
        <taxon>Rhizobium/Agrobacterium group</taxon>
        <taxon>Rhizobium</taxon>
    </lineage>
</organism>
<evidence type="ECO:0000313" key="2">
    <source>
        <dbReference type="EMBL" id="SEO70005.1"/>
    </source>
</evidence>
<reference evidence="2 4" key="3">
    <citation type="submission" date="2016-10" db="EMBL/GenBank/DDBJ databases">
        <authorList>
            <person name="Varghese N."/>
            <person name="Submissions S."/>
        </authorList>
    </citation>
    <scope>NUCLEOTIDE SEQUENCE [LARGE SCALE GENOMIC DNA]</scope>
    <source>
        <strain evidence="2 4">CGMCC 1.7071</strain>
    </source>
</reference>